<evidence type="ECO:0000256" key="12">
    <source>
        <dbReference type="SAM" id="Phobius"/>
    </source>
</evidence>
<dbReference type="HOGENOM" id="CLU_082668_1_0_9"/>
<dbReference type="GO" id="GO:0004713">
    <property type="term" value="F:protein tyrosine kinase activity"/>
    <property type="evidence" value="ECO:0007669"/>
    <property type="project" value="TreeGrafter"/>
</dbReference>
<accession>E7FRW6</accession>
<feature type="transmembrane region" description="Helical" evidence="12">
    <location>
        <begin position="29"/>
        <end position="51"/>
    </location>
</feature>
<keyword evidence="6 12" id="KW-0812">Transmembrane</keyword>
<comment type="function">
    <text evidence="11">Required for CpsD phosphorylation. Involved in the regulation of capsular polysaccharide biosynthesis. May be part of a complex that directs the coordinated polymerization and export to the cell surface of the capsular polysaccharide.</text>
</comment>
<keyword evidence="7" id="KW-0972">Capsule biogenesis/degradation</keyword>
<feature type="transmembrane region" description="Helical" evidence="12">
    <location>
        <begin position="189"/>
        <end position="206"/>
    </location>
</feature>
<sequence length="267" mass="29407">MRRSEMNDNNNEETVIDLSQLFGAVRKSIVSIIIWGIAGLLVSLFATFVLMTPKYSSTIDILVNQKADNTQMQYTAQQADLQAINTYKDVLQKSVILAPVVKEVRERDNYQGSVGALQKSMSITNQTNSQVLSVTVTDTNAYTAADLANTIGKVFAKKIKTMMKIDNVTVVTKATANTKPVSPNKVKNAVIGLLLGLLIGIAIAVIKELRDTTVKDTDFLTKELGLTNLGAIYHISSDNQDYGLVKIIEKNESVPENGDERRVRRRV</sequence>
<evidence type="ECO:0000256" key="4">
    <source>
        <dbReference type="ARBA" id="ARBA00020739"/>
    </source>
</evidence>
<evidence type="ECO:0000313" key="15">
    <source>
        <dbReference type="EMBL" id="EFZ34248.1"/>
    </source>
</evidence>
<dbReference type="Pfam" id="PF02706">
    <property type="entry name" value="Wzz"/>
    <property type="match status" value="1"/>
</dbReference>
<dbReference type="EMBL" id="ACGS02000044">
    <property type="protein sequence ID" value="EFZ34248.1"/>
    <property type="molecule type" value="Genomic_DNA"/>
</dbReference>
<evidence type="ECO:0000256" key="11">
    <source>
        <dbReference type="ARBA" id="ARBA00045736"/>
    </source>
</evidence>
<reference evidence="15 16" key="1">
    <citation type="submission" date="2011-01" db="EMBL/GenBank/DDBJ databases">
        <authorList>
            <person name="Muzny D."/>
            <person name="Qin X."/>
            <person name="Buhay C."/>
            <person name="Dugan-Rocha S."/>
            <person name="Ding Y."/>
            <person name="Chen G."/>
            <person name="Hawes A."/>
            <person name="Holder M."/>
            <person name="Jhangiani S."/>
            <person name="Johnson A."/>
            <person name="Khan Z."/>
            <person name="Li Z."/>
            <person name="Liu W."/>
            <person name="Liu X."/>
            <person name="Perez L."/>
            <person name="Shen H."/>
            <person name="Wang Q."/>
            <person name="Watt J."/>
            <person name="Xi L."/>
            <person name="Xin Y."/>
            <person name="Zhou J."/>
            <person name="Deng J."/>
            <person name="Jiang H."/>
            <person name="Liu Y."/>
            <person name="Qu J."/>
            <person name="Song X.-Z."/>
            <person name="Zhang L."/>
            <person name="Villasana D."/>
            <person name="Johnson A."/>
            <person name="Liu J."/>
            <person name="Liyanage D."/>
            <person name="Lorensuhewa L."/>
            <person name="Robinson T."/>
            <person name="Song A."/>
            <person name="Song B.-B."/>
            <person name="Dinh H."/>
            <person name="Thornton R."/>
            <person name="Coyle M."/>
            <person name="Francisco L."/>
            <person name="Jackson L."/>
            <person name="Javaid M."/>
            <person name="Korchina V."/>
            <person name="Kovar C."/>
            <person name="Mata R."/>
            <person name="Mathew T."/>
            <person name="Ngo R."/>
            <person name="Nguyen L."/>
            <person name="Nguyen N."/>
            <person name="Okwuonu G."/>
            <person name="Ongeri F."/>
            <person name="Pham C."/>
            <person name="Simmons D."/>
            <person name="Wilczek-Boney K."/>
            <person name="Hale W."/>
            <person name="Jakkamsetti A."/>
            <person name="Pham P."/>
            <person name="Ruth R."/>
            <person name="San Lucas F."/>
            <person name="Warren J."/>
            <person name="Zhang J."/>
            <person name="Zhao Z."/>
            <person name="Zhou C."/>
            <person name="Zhu D."/>
            <person name="Lee S."/>
            <person name="Bess C."/>
            <person name="Blankenburg K."/>
            <person name="Forbes L."/>
            <person name="Fu Q."/>
            <person name="Gubbala S."/>
            <person name="Hirani K."/>
            <person name="Jayaseelan J.C."/>
            <person name="Lara F."/>
            <person name="Munidasa M."/>
            <person name="Palculict T."/>
            <person name="Patil S."/>
            <person name="Pu L.-L."/>
            <person name="Saada N."/>
            <person name="Tang L."/>
            <person name="Weissenberger G."/>
            <person name="Zhu Y."/>
            <person name="Hemphill L."/>
            <person name="Shang Y."/>
            <person name="Youmans B."/>
            <person name="Ayvaz T."/>
            <person name="Ross M."/>
            <person name="Santibanez J."/>
            <person name="Aqrawi P."/>
            <person name="Gross S."/>
            <person name="Joshi V."/>
            <person name="Fowler G."/>
            <person name="Nazareth L."/>
            <person name="Reid J."/>
            <person name="Worley K."/>
            <person name="Petrosino J."/>
            <person name="Highlander S."/>
            <person name="Gibbs R."/>
        </authorList>
    </citation>
    <scope>NUCLEOTIDE SEQUENCE [LARGE SCALE GENOMIC DNA]</scope>
    <source>
        <strain evidence="15 16">ATCC 25644</strain>
    </source>
</reference>
<protein>
    <recommendedName>
        <fullName evidence="4">Capsular polysaccharide biosynthesis protein CpsC</fullName>
    </recommendedName>
</protein>
<dbReference type="Pfam" id="PF13807">
    <property type="entry name" value="GNVR"/>
    <property type="match status" value="1"/>
</dbReference>
<evidence type="ECO:0000256" key="3">
    <source>
        <dbReference type="ARBA" id="ARBA00006683"/>
    </source>
</evidence>
<evidence type="ECO:0000256" key="8">
    <source>
        <dbReference type="ARBA" id="ARBA00022989"/>
    </source>
</evidence>
<gene>
    <name evidence="15" type="ORF">HMPREF0542_11643</name>
</gene>
<comment type="caution">
    <text evidence="15">The sequence shown here is derived from an EMBL/GenBank/DDBJ whole genome shotgun (WGS) entry which is preliminary data.</text>
</comment>
<evidence type="ECO:0000256" key="7">
    <source>
        <dbReference type="ARBA" id="ARBA00022903"/>
    </source>
</evidence>
<dbReference type="GO" id="GO:0000271">
    <property type="term" value="P:polysaccharide biosynthetic process"/>
    <property type="evidence" value="ECO:0007669"/>
    <property type="project" value="UniProtKB-KW"/>
</dbReference>
<evidence type="ECO:0000256" key="2">
    <source>
        <dbReference type="ARBA" id="ARBA00005132"/>
    </source>
</evidence>
<comment type="subcellular location">
    <subcellularLocation>
        <location evidence="1">Cell membrane</location>
        <topology evidence="1">Multi-pass membrane protein</topology>
    </subcellularLocation>
</comment>
<evidence type="ECO:0000256" key="10">
    <source>
        <dbReference type="ARBA" id="ARBA00023169"/>
    </source>
</evidence>
<dbReference type="PANTHER" id="PTHR32309:SF13">
    <property type="entry name" value="FERRIC ENTEROBACTIN TRANSPORT PROTEIN FEPE"/>
    <property type="match status" value="1"/>
</dbReference>
<dbReference type="Proteomes" id="UP000004099">
    <property type="component" value="Unassembled WGS sequence"/>
</dbReference>
<comment type="similarity">
    <text evidence="3">Belongs to the CpsC/CapA family.</text>
</comment>
<evidence type="ECO:0000259" key="13">
    <source>
        <dbReference type="Pfam" id="PF02706"/>
    </source>
</evidence>
<proteinExistence type="inferred from homology"/>
<dbReference type="InterPro" id="IPR003856">
    <property type="entry name" value="LPS_length_determ_N"/>
</dbReference>
<dbReference type="AlphaFoldDB" id="E7FRW6"/>
<evidence type="ECO:0000256" key="5">
    <source>
        <dbReference type="ARBA" id="ARBA00022475"/>
    </source>
</evidence>
<dbReference type="InterPro" id="IPR050445">
    <property type="entry name" value="Bact_polysacc_biosynth/exp"/>
</dbReference>
<dbReference type="GO" id="GO:0005886">
    <property type="term" value="C:plasma membrane"/>
    <property type="evidence" value="ECO:0007669"/>
    <property type="project" value="UniProtKB-SubCell"/>
</dbReference>
<evidence type="ECO:0000256" key="6">
    <source>
        <dbReference type="ARBA" id="ARBA00022692"/>
    </source>
</evidence>
<dbReference type="InterPro" id="IPR032807">
    <property type="entry name" value="GNVR"/>
</dbReference>
<dbReference type="PANTHER" id="PTHR32309">
    <property type="entry name" value="TYROSINE-PROTEIN KINASE"/>
    <property type="match status" value="1"/>
</dbReference>
<keyword evidence="8 12" id="KW-1133">Transmembrane helix</keyword>
<evidence type="ECO:0000313" key="16">
    <source>
        <dbReference type="Proteomes" id="UP000004099"/>
    </source>
</evidence>
<feature type="domain" description="Tyrosine-protein kinase G-rich" evidence="14">
    <location>
        <begin position="157"/>
        <end position="208"/>
    </location>
</feature>
<feature type="domain" description="Polysaccharide chain length determinant N-terminal" evidence="13">
    <location>
        <begin position="16"/>
        <end position="103"/>
    </location>
</feature>
<comment type="pathway">
    <text evidence="2">Capsule biogenesis; capsule polysaccharide biosynthesis.</text>
</comment>
<evidence type="ECO:0000256" key="1">
    <source>
        <dbReference type="ARBA" id="ARBA00004651"/>
    </source>
</evidence>
<name>E7FRW6_9LACO</name>
<evidence type="ECO:0000256" key="9">
    <source>
        <dbReference type="ARBA" id="ARBA00023136"/>
    </source>
</evidence>
<keyword evidence="10" id="KW-0270">Exopolysaccharide synthesis</keyword>
<evidence type="ECO:0000259" key="14">
    <source>
        <dbReference type="Pfam" id="PF13807"/>
    </source>
</evidence>
<keyword evidence="9 12" id="KW-0472">Membrane</keyword>
<organism evidence="15 16">
    <name type="scientific">Ligilactobacillus ruminis ATCC 25644</name>
    <dbReference type="NCBI Taxonomy" id="525362"/>
    <lineage>
        <taxon>Bacteria</taxon>
        <taxon>Bacillati</taxon>
        <taxon>Bacillota</taxon>
        <taxon>Bacilli</taxon>
        <taxon>Lactobacillales</taxon>
        <taxon>Lactobacillaceae</taxon>
        <taxon>Ligilactobacillus</taxon>
    </lineage>
</organism>
<keyword evidence="5" id="KW-1003">Cell membrane</keyword>